<comment type="caution">
    <text evidence="1">The sequence shown here is derived from an EMBL/GenBank/DDBJ whole genome shotgun (WGS) entry which is preliminary data.</text>
</comment>
<gene>
    <name evidence="1" type="ORF">chiPu_0020072</name>
</gene>
<protein>
    <submittedName>
        <fullName evidence="1">Uncharacterized protein</fullName>
    </submittedName>
</protein>
<evidence type="ECO:0000313" key="2">
    <source>
        <dbReference type="Proteomes" id="UP000287033"/>
    </source>
</evidence>
<reference evidence="1 2" key="1">
    <citation type="journal article" date="2018" name="Nat. Ecol. Evol.">
        <title>Shark genomes provide insights into elasmobranch evolution and the origin of vertebrates.</title>
        <authorList>
            <person name="Hara Y"/>
            <person name="Yamaguchi K"/>
            <person name="Onimaru K"/>
            <person name="Kadota M"/>
            <person name="Koyanagi M"/>
            <person name="Keeley SD"/>
            <person name="Tatsumi K"/>
            <person name="Tanaka K"/>
            <person name="Motone F"/>
            <person name="Kageyama Y"/>
            <person name="Nozu R"/>
            <person name="Adachi N"/>
            <person name="Nishimura O"/>
            <person name="Nakagawa R"/>
            <person name="Tanegashima C"/>
            <person name="Kiyatake I"/>
            <person name="Matsumoto R"/>
            <person name="Murakumo K"/>
            <person name="Nishida K"/>
            <person name="Terakita A"/>
            <person name="Kuratani S"/>
            <person name="Sato K"/>
            <person name="Hyodo S Kuraku.S."/>
        </authorList>
    </citation>
    <scope>NUCLEOTIDE SEQUENCE [LARGE SCALE GENOMIC DNA]</scope>
</reference>
<organism evidence="1 2">
    <name type="scientific">Chiloscyllium punctatum</name>
    <name type="common">Brownbanded bambooshark</name>
    <name type="synonym">Hemiscyllium punctatum</name>
    <dbReference type="NCBI Taxonomy" id="137246"/>
    <lineage>
        <taxon>Eukaryota</taxon>
        <taxon>Metazoa</taxon>
        <taxon>Chordata</taxon>
        <taxon>Craniata</taxon>
        <taxon>Vertebrata</taxon>
        <taxon>Chondrichthyes</taxon>
        <taxon>Elasmobranchii</taxon>
        <taxon>Galeomorphii</taxon>
        <taxon>Galeoidea</taxon>
        <taxon>Orectolobiformes</taxon>
        <taxon>Hemiscylliidae</taxon>
        <taxon>Chiloscyllium</taxon>
    </lineage>
</organism>
<accession>A0A401RTX7</accession>
<dbReference type="Proteomes" id="UP000287033">
    <property type="component" value="Unassembled WGS sequence"/>
</dbReference>
<keyword evidence="2" id="KW-1185">Reference proteome</keyword>
<evidence type="ECO:0000313" key="1">
    <source>
        <dbReference type="EMBL" id="GCC21598.1"/>
    </source>
</evidence>
<proteinExistence type="predicted"/>
<sequence>MRTPARQGYGQSSACVQPSGPCVQVPRVRAAVRAVRAGTPRACNRQSRVCRYPACVPPSGPCAQVPRVRAAVRAARAISPRACSLSACVQPSGPCAGHLRQFLIDLQPPSPPCGCSRSCNSSSFVLLLEFLTGEISHF</sequence>
<dbReference type="AlphaFoldDB" id="A0A401RTX7"/>
<dbReference type="EMBL" id="BEZZ01002332">
    <property type="protein sequence ID" value="GCC21598.1"/>
    <property type="molecule type" value="Genomic_DNA"/>
</dbReference>
<name>A0A401RTX7_CHIPU</name>